<evidence type="ECO:0000313" key="3">
    <source>
        <dbReference type="Proteomes" id="UP001358417"/>
    </source>
</evidence>
<dbReference type="GeneID" id="89981097"/>
<sequence length="258" mass="28314">MSSQPESPKEPEAAKNEQIESISTAPPSNEEPTKVDEYKARMTFIEDVLIDICCGKQLIAMVRFDGQRASVLNRQIAQFGLQALQFCDDKNPDLRAQILEKVAERYVPLGRDDIPIEEARLRASRTLEDMQCLANGESIKALCARGGFINPGIINQRVAIVATQVLTAIKDFGVDKDAWRYAVAELLSGNAYPISFFDELGENTTKRRFSNAGNTRGVAGKRGGWGHSTGGNANWENTHAKSAAWNNDGVGDAPAENW</sequence>
<organism evidence="2 3">
    <name type="scientific">Exophiala bonariae</name>
    <dbReference type="NCBI Taxonomy" id="1690606"/>
    <lineage>
        <taxon>Eukaryota</taxon>
        <taxon>Fungi</taxon>
        <taxon>Dikarya</taxon>
        <taxon>Ascomycota</taxon>
        <taxon>Pezizomycotina</taxon>
        <taxon>Eurotiomycetes</taxon>
        <taxon>Chaetothyriomycetidae</taxon>
        <taxon>Chaetothyriales</taxon>
        <taxon>Herpotrichiellaceae</taxon>
        <taxon>Exophiala</taxon>
    </lineage>
</organism>
<dbReference type="RefSeq" id="XP_064707642.1">
    <property type="nucleotide sequence ID" value="XM_064856466.1"/>
</dbReference>
<reference evidence="2 3" key="1">
    <citation type="submission" date="2023-08" db="EMBL/GenBank/DDBJ databases">
        <title>Black Yeasts Isolated from many extreme environments.</title>
        <authorList>
            <person name="Coleine C."/>
            <person name="Stajich J.E."/>
            <person name="Selbmann L."/>
        </authorList>
    </citation>
    <scope>NUCLEOTIDE SEQUENCE [LARGE SCALE GENOMIC DNA]</scope>
    <source>
        <strain evidence="2 3">CCFEE 5792</strain>
    </source>
</reference>
<dbReference type="AlphaFoldDB" id="A0AAV9NHY3"/>
<comment type="caution">
    <text evidence="2">The sequence shown here is derived from an EMBL/GenBank/DDBJ whole genome shotgun (WGS) entry which is preliminary data.</text>
</comment>
<proteinExistence type="predicted"/>
<gene>
    <name evidence="2" type="ORF">LTR84_012960</name>
</gene>
<accession>A0AAV9NHY3</accession>
<dbReference type="Proteomes" id="UP001358417">
    <property type="component" value="Unassembled WGS sequence"/>
</dbReference>
<name>A0AAV9NHY3_9EURO</name>
<evidence type="ECO:0000313" key="2">
    <source>
        <dbReference type="EMBL" id="KAK5055211.1"/>
    </source>
</evidence>
<feature type="compositionally biased region" description="Gly residues" evidence="1">
    <location>
        <begin position="220"/>
        <end position="229"/>
    </location>
</feature>
<protein>
    <submittedName>
        <fullName evidence="2">Uncharacterized protein</fullName>
    </submittedName>
</protein>
<dbReference type="EMBL" id="JAVRRD010000009">
    <property type="protein sequence ID" value="KAK5055211.1"/>
    <property type="molecule type" value="Genomic_DNA"/>
</dbReference>
<keyword evidence="3" id="KW-1185">Reference proteome</keyword>
<feature type="region of interest" description="Disordered" evidence="1">
    <location>
        <begin position="208"/>
        <end position="236"/>
    </location>
</feature>
<feature type="region of interest" description="Disordered" evidence="1">
    <location>
        <begin position="1"/>
        <end position="34"/>
    </location>
</feature>
<evidence type="ECO:0000256" key="1">
    <source>
        <dbReference type="SAM" id="MobiDB-lite"/>
    </source>
</evidence>
<feature type="compositionally biased region" description="Basic and acidic residues" evidence="1">
    <location>
        <begin position="7"/>
        <end position="18"/>
    </location>
</feature>